<feature type="signal peptide" evidence="4">
    <location>
        <begin position="1"/>
        <end position="22"/>
    </location>
</feature>
<evidence type="ECO:0000256" key="4">
    <source>
        <dbReference type="SAM" id="SignalP"/>
    </source>
</evidence>
<dbReference type="AlphaFoldDB" id="K9HLT3"/>
<dbReference type="OrthoDB" id="8678862at2"/>
<protein>
    <submittedName>
        <fullName evidence="5">TRAP transporter solute receptor protein</fullName>
    </submittedName>
</protein>
<feature type="chain" id="PRO_5003930183" evidence="4">
    <location>
        <begin position="23"/>
        <end position="330"/>
    </location>
</feature>
<keyword evidence="5" id="KW-0675">Receptor</keyword>
<evidence type="ECO:0000256" key="3">
    <source>
        <dbReference type="ARBA" id="ARBA00022729"/>
    </source>
</evidence>
<dbReference type="Gene3D" id="3.40.190.170">
    <property type="entry name" value="Bacterial extracellular solute-binding protein, family 7"/>
    <property type="match status" value="1"/>
</dbReference>
<organism evidence="5 6">
    <name type="scientific">Caenispirillum salinarum AK4</name>
    <dbReference type="NCBI Taxonomy" id="1238182"/>
    <lineage>
        <taxon>Bacteria</taxon>
        <taxon>Pseudomonadati</taxon>
        <taxon>Pseudomonadota</taxon>
        <taxon>Alphaproteobacteria</taxon>
        <taxon>Rhodospirillales</taxon>
        <taxon>Novispirillaceae</taxon>
        <taxon>Caenispirillum</taxon>
    </lineage>
</organism>
<dbReference type="GO" id="GO:0055085">
    <property type="term" value="P:transmembrane transport"/>
    <property type="evidence" value="ECO:0007669"/>
    <property type="project" value="InterPro"/>
</dbReference>
<keyword evidence="2" id="KW-0813">Transport</keyword>
<keyword evidence="3 4" id="KW-0732">Signal</keyword>
<dbReference type="PANTHER" id="PTHR33376">
    <property type="match status" value="1"/>
</dbReference>
<proteinExistence type="inferred from homology"/>
<comment type="similarity">
    <text evidence="1">Belongs to the bacterial solute-binding protein 7 family.</text>
</comment>
<dbReference type="NCBIfam" id="NF037995">
    <property type="entry name" value="TRAP_S1"/>
    <property type="match status" value="1"/>
</dbReference>
<name>K9HLT3_9PROT</name>
<dbReference type="InterPro" id="IPR038404">
    <property type="entry name" value="TRAP_DctP_sf"/>
</dbReference>
<dbReference type="STRING" id="1238182.C882_0338"/>
<dbReference type="GO" id="GO:0015740">
    <property type="term" value="P:C4-dicarboxylate transport"/>
    <property type="evidence" value="ECO:0007669"/>
    <property type="project" value="TreeGrafter"/>
</dbReference>
<evidence type="ECO:0000256" key="2">
    <source>
        <dbReference type="ARBA" id="ARBA00022448"/>
    </source>
</evidence>
<dbReference type="PATRIC" id="fig|1238182.3.peg.2553"/>
<gene>
    <name evidence="5" type="ORF">C882_0338</name>
</gene>
<dbReference type="InterPro" id="IPR018389">
    <property type="entry name" value="DctP_fam"/>
</dbReference>
<accession>K9HLT3</accession>
<dbReference type="PANTHER" id="PTHR33376:SF7">
    <property type="entry name" value="C4-DICARBOXYLATE-BINDING PROTEIN DCTB"/>
    <property type="match status" value="1"/>
</dbReference>
<evidence type="ECO:0000256" key="1">
    <source>
        <dbReference type="ARBA" id="ARBA00009023"/>
    </source>
</evidence>
<comment type="caution">
    <text evidence="5">The sequence shown here is derived from an EMBL/GenBank/DDBJ whole genome shotgun (WGS) entry which is preliminary data.</text>
</comment>
<keyword evidence="6" id="KW-1185">Reference proteome</keyword>
<sequence>MRKNLTAAAAAALVVGMSGAAAAETLRASHQWPGGTGDMRDEMVQIIAKEMEKSDTGVTVRVYPGESLVKAKEQWGALTGGQIDISAFPLAYAAGRHPEFNATLMPALVKSHEHAKRLNDSEFMQDIKDIMNEAGVMVLADTWLAGGFVGKEGCIVEPADVKGKSTRAAGSSFEEMLAEAGASIASMPSSEIYTAMQTGVLDAANTSSESFVSYRIYEQVECLTPPGDTALWFMYEPIVMSKESFESLSPEAQEAIKAAGDKAEEYAAQAAKDADENMVKVFKENDVEIATMTPEQFQAWRDIAAKSSYKNFAESVPNGQELIDKALSVD</sequence>
<evidence type="ECO:0000313" key="6">
    <source>
        <dbReference type="Proteomes" id="UP000009881"/>
    </source>
</evidence>
<dbReference type="Pfam" id="PF03480">
    <property type="entry name" value="DctP"/>
    <property type="match status" value="1"/>
</dbReference>
<reference evidence="5 6" key="1">
    <citation type="journal article" date="2013" name="Genome Announc.">
        <title>Draft Genome Sequence of an Alphaproteobacterium, Caenispirillum salinarum AK4(T), Isolated from a Solar Saltern.</title>
        <authorList>
            <person name="Khatri I."/>
            <person name="Singh A."/>
            <person name="Korpole S."/>
            <person name="Pinnaka A.K."/>
            <person name="Subramanian S."/>
        </authorList>
    </citation>
    <scope>NUCLEOTIDE SEQUENCE [LARGE SCALE GENOMIC DNA]</scope>
    <source>
        <strain evidence="5 6">AK4</strain>
    </source>
</reference>
<evidence type="ECO:0000313" key="5">
    <source>
        <dbReference type="EMBL" id="EKV29516.1"/>
    </source>
</evidence>
<dbReference type="eggNOG" id="COG1638">
    <property type="taxonomic scope" value="Bacteria"/>
</dbReference>
<dbReference type="Proteomes" id="UP000009881">
    <property type="component" value="Unassembled WGS sequence"/>
</dbReference>
<dbReference type="RefSeq" id="WP_009540997.1">
    <property type="nucleotide sequence ID" value="NZ_ANHY01000012.1"/>
</dbReference>
<dbReference type="EMBL" id="ANHY01000012">
    <property type="protein sequence ID" value="EKV29516.1"/>
    <property type="molecule type" value="Genomic_DNA"/>
</dbReference>